<comment type="caution">
    <text evidence="7">The sequence shown here is derived from an EMBL/GenBank/DDBJ whole genome shotgun (WGS) entry which is preliminary data.</text>
</comment>
<feature type="transmembrane region" description="Helical" evidence="6">
    <location>
        <begin position="270"/>
        <end position="291"/>
    </location>
</feature>
<evidence type="ECO:0000256" key="2">
    <source>
        <dbReference type="ARBA" id="ARBA00022475"/>
    </source>
</evidence>
<evidence type="ECO:0000313" key="7">
    <source>
        <dbReference type="EMBL" id="PQJ73104.1"/>
    </source>
</evidence>
<dbReference type="InterPro" id="IPR044878">
    <property type="entry name" value="UbiA_sf"/>
</dbReference>
<feature type="transmembrane region" description="Helical" evidence="6">
    <location>
        <begin position="303"/>
        <end position="321"/>
    </location>
</feature>
<keyword evidence="2" id="KW-1003">Cell membrane</keyword>
<comment type="subcellular location">
    <subcellularLocation>
        <location evidence="1">Membrane</location>
        <topology evidence="1">Multi-pass membrane protein</topology>
    </subcellularLocation>
</comment>
<keyword evidence="4 6" id="KW-1133">Transmembrane helix</keyword>
<evidence type="ECO:0000313" key="8">
    <source>
        <dbReference type="Proteomes" id="UP000247345"/>
    </source>
</evidence>
<feature type="transmembrane region" description="Helical" evidence="6">
    <location>
        <begin position="55"/>
        <end position="74"/>
    </location>
</feature>
<dbReference type="OrthoDB" id="9811562at2"/>
<dbReference type="PANTHER" id="PTHR42723">
    <property type="entry name" value="CHLOROPHYLL SYNTHASE"/>
    <property type="match status" value="1"/>
</dbReference>
<dbReference type="GO" id="GO:0016020">
    <property type="term" value="C:membrane"/>
    <property type="evidence" value="ECO:0007669"/>
    <property type="project" value="UniProtKB-SubCell"/>
</dbReference>
<gene>
    <name evidence="7" type="ORF">BTO14_07460</name>
</gene>
<evidence type="ECO:0000256" key="3">
    <source>
        <dbReference type="ARBA" id="ARBA00022692"/>
    </source>
</evidence>
<dbReference type="InterPro" id="IPR050475">
    <property type="entry name" value="Prenyltransferase_related"/>
</dbReference>
<dbReference type="GO" id="GO:0016765">
    <property type="term" value="F:transferase activity, transferring alkyl or aryl (other than methyl) groups"/>
    <property type="evidence" value="ECO:0007669"/>
    <property type="project" value="InterPro"/>
</dbReference>
<dbReference type="PANTHER" id="PTHR42723:SF1">
    <property type="entry name" value="CHLOROPHYLL SYNTHASE, CHLOROPLASTIC"/>
    <property type="match status" value="1"/>
</dbReference>
<proteinExistence type="predicted"/>
<dbReference type="Gene3D" id="1.10.357.140">
    <property type="entry name" value="UbiA prenyltransferase"/>
    <property type="match status" value="1"/>
</dbReference>
<organism evidence="7 8">
    <name type="scientific">Polaribacter butkevichii</name>
    <dbReference type="NCBI Taxonomy" id="218490"/>
    <lineage>
        <taxon>Bacteria</taxon>
        <taxon>Pseudomonadati</taxon>
        <taxon>Bacteroidota</taxon>
        <taxon>Flavobacteriia</taxon>
        <taxon>Flavobacteriales</taxon>
        <taxon>Flavobacteriaceae</taxon>
    </lineage>
</organism>
<accession>A0A2P6CDW9</accession>
<evidence type="ECO:0008006" key="9">
    <source>
        <dbReference type="Google" id="ProtNLM"/>
    </source>
</evidence>
<evidence type="ECO:0000256" key="6">
    <source>
        <dbReference type="SAM" id="Phobius"/>
    </source>
</evidence>
<feature type="transmembrane region" description="Helical" evidence="6">
    <location>
        <begin position="245"/>
        <end position="264"/>
    </location>
</feature>
<keyword evidence="3 6" id="KW-0812">Transmembrane</keyword>
<feature type="transmembrane region" description="Helical" evidence="6">
    <location>
        <begin position="128"/>
        <end position="144"/>
    </location>
</feature>
<dbReference type="Proteomes" id="UP000247345">
    <property type="component" value="Unassembled WGS sequence"/>
</dbReference>
<feature type="transmembrane region" description="Helical" evidence="6">
    <location>
        <begin position="12"/>
        <end position="35"/>
    </location>
</feature>
<reference evidence="7 8" key="1">
    <citation type="submission" date="2016-12" db="EMBL/GenBank/DDBJ databases">
        <title>Trade-off between light-utilization and light-protection in marine flavobacteria.</title>
        <authorList>
            <person name="Kumagai Y."/>
            <person name="Yoshizawa S."/>
            <person name="Kogure K."/>
            <person name="Iwasaki W."/>
        </authorList>
    </citation>
    <scope>NUCLEOTIDE SEQUENCE [LARGE SCALE GENOMIC DNA]</scope>
    <source>
        <strain evidence="7 8">KCTC 12100</strain>
    </source>
</reference>
<feature type="transmembrane region" description="Helical" evidence="6">
    <location>
        <begin position="192"/>
        <end position="212"/>
    </location>
</feature>
<feature type="transmembrane region" description="Helical" evidence="6">
    <location>
        <begin position="151"/>
        <end position="172"/>
    </location>
</feature>
<keyword evidence="5 6" id="KW-0472">Membrane</keyword>
<dbReference type="AlphaFoldDB" id="A0A2P6CDW9"/>
<evidence type="ECO:0000256" key="4">
    <source>
        <dbReference type="ARBA" id="ARBA00022989"/>
    </source>
</evidence>
<name>A0A2P6CDW9_9FLAO</name>
<sequence>MDFLRLIRYKNLFMVLLTMVLTKYALIDSIFFSNISFKNYTLIHTTYTGITLTHYQFTLLTLSVLLITAGGYIINDIFDIDTDKINKPTKVIIGKSISIKKAWFLYALTSILGLFLSIYVSITTENTEYIFIFLGTILVLFLYSKYLKKTLLFGNLVVSTLLGLVIFITVLFNEPNAHSSNLLEVISNLSTSFHLLATAIIYIIFSILTNFIREIIKDIEDVNGDLKIKAKTLPILIGRKRASKVAFFFSAILLVFLLIVLQSLKEDYLLLGYGIVFILLPFLYFMYKLWISETKKDFSKLSSLMKIVMLFGILSMVLFKLK</sequence>
<keyword evidence="8" id="KW-1185">Reference proteome</keyword>
<dbReference type="Pfam" id="PF01040">
    <property type="entry name" value="UbiA"/>
    <property type="match status" value="1"/>
</dbReference>
<protein>
    <recommendedName>
        <fullName evidence="9">Prenyltransferase</fullName>
    </recommendedName>
</protein>
<dbReference type="InterPro" id="IPR000537">
    <property type="entry name" value="UbiA_prenyltransferase"/>
</dbReference>
<evidence type="ECO:0000256" key="5">
    <source>
        <dbReference type="ARBA" id="ARBA00023136"/>
    </source>
</evidence>
<feature type="transmembrane region" description="Helical" evidence="6">
    <location>
        <begin position="103"/>
        <end position="122"/>
    </location>
</feature>
<dbReference type="CDD" id="cd13961">
    <property type="entry name" value="PT_UbiA_DGGGPS"/>
    <property type="match status" value="1"/>
</dbReference>
<evidence type="ECO:0000256" key="1">
    <source>
        <dbReference type="ARBA" id="ARBA00004141"/>
    </source>
</evidence>
<dbReference type="Gene3D" id="1.20.120.1780">
    <property type="entry name" value="UbiA prenyltransferase"/>
    <property type="match status" value="1"/>
</dbReference>
<dbReference type="EMBL" id="MSCK01000001">
    <property type="protein sequence ID" value="PQJ73104.1"/>
    <property type="molecule type" value="Genomic_DNA"/>
</dbReference>